<proteinExistence type="predicted"/>
<feature type="non-terminal residue" evidence="1">
    <location>
        <position position="1"/>
    </location>
</feature>
<dbReference type="EMBL" id="BART01039779">
    <property type="protein sequence ID" value="GAH23341.1"/>
    <property type="molecule type" value="Genomic_DNA"/>
</dbReference>
<dbReference type="Pfam" id="PF00132">
    <property type="entry name" value="Hexapep"/>
    <property type="match status" value="1"/>
</dbReference>
<accession>X1DQS2</accession>
<dbReference type="SUPFAM" id="SSF51161">
    <property type="entry name" value="Trimeric LpxA-like enzymes"/>
    <property type="match status" value="1"/>
</dbReference>
<dbReference type="InterPro" id="IPR001451">
    <property type="entry name" value="Hexapep"/>
</dbReference>
<dbReference type="AlphaFoldDB" id="X1DQS2"/>
<reference evidence="1" key="1">
    <citation type="journal article" date="2014" name="Front. Microbiol.">
        <title>High frequency of phylogenetically diverse reductive dehalogenase-homologous genes in deep subseafloor sedimentary metagenomes.</title>
        <authorList>
            <person name="Kawai M."/>
            <person name="Futagami T."/>
            <person name="Toyoda A."/>
            <person name="Takaki Y."/>
            <person name="Nishi S."/>
            <person name="Hori S."/>
            <person name="Arai W."/>
            <person name="Tsubouchi T."/>
            <person name="Morono Y."/>
            <person name="Uchiyama I."/>
            <person name="Ito T."/>
            <person name="Fujiyama A."/>
            <person name="Inagaki F."/>
            <person name="Takami H."/>
        </authorList>
    </citation>
    <scope>NUCLEOTIDE SEQUENCE</scope>
    <source>
        <strain evidence="1">Expedition CK06-06</strain>
    </source>
</reference>
<dbReference type="InterPro" id="IPR011004">
    <property type="entry name" value="Trimer_LpxA-like_sf"/>
</dbReference>
<dbReference type="InterPro" id="IPR050179">
    <property type="entry name" value="Trans_hexapeptide_repeat"/>
</dbReference>
<dbReference type="Gene3D" id="2.160.10.10">
    <property type="entry name" value="Hexapeptide repeat proteins"/>
    <property type="match status" value="1"/>
</dbReference>
<comment type="caution">
    <text evidence="1">The sequence shown here is derived from an EMBL/GenBank/DDBJ whole genome shotgun (WGS) entry which is preliminary data.</text>
</comment>
<gene>
    <name evidence="1" type="ORF">S01H4_65168</name>
</gene>
<evidence type="ECO:0008006" key="2">
    <source>
        <dbReference type="Google" id="ProtNLM"/>
    </source>
</evidence>
<dbReference type="PANTHER" id="PTHR43300:SF7">
    <property type="entry name" value="UDP-N-ACETYLBACILLOSAMINE N-ACETYLTRANSFERASE"/>
    <property type="match status" value="1"/>
</dbReference>
<dbReference type="PANTHER" id="PTHR43300">
    <property type="entry name" value="ACETYLTRANSFERASE"/>
    <property type="match status" value="1"/>
</dbReference>
<evidence type="ECO:0000313" key="1">
    <source>
        <dbReference type="EMBL" id="GAH23341.1"/>
    </source>
</evidence>
<sequence length="98" mass="10203">CIDRGTLGDTVIGDGTKIDNLVHVAHNVEIGRNCMIIALTCIGGGVIMEDGVYVGIGGSIRNQIKIGEGAFIGMGAVVLKSVEDNVTVVGNPARKLRR</sequence>
<organism evidence="1">
    <name type="scientific">marine sediment metagenome</name>
    <dbReference type="NCBI Taxonomy" id="412755"/>
    <lineage>
        <taxon>unclassified sequences</taxon>
        <taxon>metagenomes</taxon>
        <taxon>ecological metagenomes</taxon>
    </lineage>
</organism>
<protein>
    <recommendedName>
        <fullName evidence="2">PglD N-terminal domain-containing protein</fullName>
    </recommendedName>
</protein>
<name>X1DQS2_9ZZZZ</name>